<proteinExistence type="predicted"/>
<sequence>MREPTTLTHSTAGLTSLAGLDLSQSEHPHAEVQTWRSPTGARVRFVQARQLPMVDLVLRFDAGSCQDSELSGLAALTLYMLDEGTDALDAVQFTEQIERLGAIVKSSLRLEHATLSLRSLSASALLTPALELFTAMVARPAFAAPELAKVKQQLHALQAYRAGLPVIRARGEAFMHLFAGHPYGNPYGSTTAGIDAATCNDLRAFHQRAYAANNLELSLVGDLSRDEAEAIVEQICQALPQGWAAVELPAVPRAEARKLHVELPGANTSMLMAVPMALQASEPEYAAMVLASEVLGTGLDSRLMRELRQQLGLTYDVHSRLSPLSAGGFLSIEWSVAAAYVEASEQRVMALLSTFIEQGPSDSELDVARQQVIGRLLRTVATNQSLVAMLSENGHLRLPADHLERYLEQLLEVTPHAVRDVLNHRLDLTRTVLVSVGTVADQQPLPAPPASDQ</sequence>
<keyword evidence="1" id="KW-0645">Protease</keyword>
<organism evidence="1 2">
    <name type="scientific">Pseudomonas hunanensis</name>
    <dbReference type="NCBI Taxonomy" id="1247546"/>
    <lineage>
        <taxon>Bacteria</taxon>
        <taxon>Pseudomonadati</taxon>
        <taxon>Pseudomonadota</taxon>
        <taxon>Gammaproteobacteria</taxon>
        <taxon>Pseudomonadales</taxon>
        <taxon>Pseudomonadaceae</taxon>
        <taxon>Pseudomonas</taxon>
    </lineage>
</organism>
<evidence type="ECO:0000313" key="2">
    <source>
        <dbReference type="Proteomes" id="UP001259587"/>
    </source>
</evidence>
<reference evidence="1" key="1">
    <citation type="submission" date="2023-07" db="EMBL/GenBank/DDBJ databases">
        <title>Sorghum-associated microbial communities from plants grown in Nebraska, USA.</title>
        <authorList>
            <person name="Schachtman D."/>
        </authorList>
    </citation>
    <scope>NUCLEOTIDE SEQUENCE</scope>
    <source>
        <strain evidence="1">BE56</strain>
    </source>
</reference>
<dbReference type="Proteomes" id="UP001259587">
    <property type="component" value="Unassembled WGS sequence"/>
</dbReference>
<gene>
    <name evidence="1" type="ORF">J2W83_005036</name>
</gene>
<dbReference type="EMBL" id="JAVDTH010000051">
    <property type="protein sequence ID" value="MDR6715392.1"/>
    <property type="molecule type" value="Genomic_DNA"/>
</dbReference>
<keyword evidence="2" id="KW-1185">Reference proteome</keyword>
<evidence type="ECO:0000313" key="1">
    <source>
        <dbReference type="EMBL" id="MDR6715392.1"/>
    </source>
</evidence>
<protein>
    <submittedName>
        <fullName evidence="1">Zinc protease</fullName>
        <ecNumber evidence="1">3.4.24.-</ecNumber>
    </submittedName>
</protein>
<name>A0ACC6KAE3_9PSED</name>
<comment type="caution">
    <text evidence="1">The sequence shown here is derived from an EMBL/GenBank/DDBJ whole genome shotgun (WGS) entry which is preliminary data.</text>
</comment>
<accession>A0ACC6KAE3</accession>
<keyword evidence="1" id="KW-0378">Hydrolase</keyword>
<dbReference type="EC" id="3.4.24.-" evidence="1"/>